<dbReference type="InterPro" id="IPR006439">
    <property type="entry name" value="HAD-SF_hydro_IA"/>
</dbReference>
<dbReference type="GO" id="GO:0008967">
    <property type="term" value="F:phosphoglycolate phosphatase activity"/>
    <property type="evidence" value="ECO:0007669"/>
    <property type="project" value="TreeGrafter"/>
</dbReference>
<dbReference type="Pfam" id="PF00702">
    <property type="entry name" value="Hydrolase"/>
    <property type="match status" value="1"/>
</dbReference>
<gene>
    <name evidence="1" type="ORF">CFK38_11150</name>
</gene>
<dbReference type="InterPro" id="IPR036412">
    <property type="entry name" value="HAD-like_sf"/>
</dbReference>
<dbReference type="InterPro" id="IPR023198">
    <property type="entry name" value="PGP-like_dom2"/>
</dbReference>
<evidence type="ECO:0000313" key="2">
    <source>
        <dbReference type="Proteomes" id="UP000218165"/>
    </source>
</evidence>
<dbReference type="InterPro" id="IPR050155">
    <property type="entry name" value="HAD-like_hydrolase_sf"/>
</dbReference>
<dbReference type="GO" id="GO:0005829">
    <property type="term" value="C:cytosol"/>
    <property type="evidence" value="ECO:0007669"/>
    <property type="project" value="TreeGrafter"/>
</dbReference>
<reference evidence="2" key="1">
    <citation type="submission" date="2017-09" db="EMBL/GenBank/DDBJ databases">
        <title>Brachybacterium sp. VM2412.</title>
        <authorList>
            <person name="Tak E.J."/>
            <person name="Bae J.-W."/>
        </authorList>
    </citation>
    <scope>NUCLEOTIDE SEQUENCE [LARGE SCALE GENOMIC DNA]</scope>
    <source>
        <strain evidence="2">VM2412</strain>
    </source>
</reference>
<dbReference type="InterPro" id="IPR023214">
    <property type="entry name" value="HAD_sf"/>
</dbReference>
<dbReference type="SUPFAM" id="SSF56784">
    <property type="entry name" value="HAD-like"/>
    <property type="match status" value="1"/>
</dbReference>
<dbReference type="PANTHER" id="PTHR43434:SF25">
    <property type="entry name" value="PHOSPHOGLYCOLATE PHOSPHATASE"/>
    <property type="match status" value="1"/>
</dbReference>
<keyword evidence="2" id="KW-1185">Reference proteome</keyword>
<dbReference type="OrthoDB" id="9807630at2"/>
<dbReference type="RefSeq" id="WP_096804328.1">
    <property type="nucleotide sequence ID" value="NZ_CP023563.1"/>
</dbReference>
<dbReference type="NCBIfam" id="TIGR01549">
    <property type="entry name" value="HAD-SF-IA-v1"/>
    <property type="match status" value="1"/>
</dbReference>
<dbReference type="Proteomes" id="UP000218165">
    <property type="component" value="Chromosome"/>
</dbReference>
<dbReference type="NCBIfam" id="TIGR01509">
    <property type="entry name" value="HAD-SF-IA-v3"/>
    <property type="match status" value="1"/>
</dbReference>
<name>A0A291GSI1_9MICO</name>
<accession>A0A291GSI1</accession>
<dbReference type="KEGG" id="brz:CFK38_11150"/>
<dbReference type="SFLD" id="SFLDG01129">
    <property type="entry name" value="C1.5:_HAD__Beta-PGM__Phosphata"/>
    <property type="match status" value="1"/>
</dbReference>
<protein>
    <submittedName>
        <fullName evidence="1">Haloacid dehalogenase</fullName>
    </submittedName>
</protein>
<dbReference type="PANTHER" id="PTHR43434">
    <property type="entry name" value="PHOSPHOGLYCOLATE PHOSPHATASE"/>
    <property type="match status" value="1"/>
</dbReference>
<organism evidence="1 2">
    <name type="scientific">Brachybacterium vulturis</name>
    <dbReference type="NCBI Taxonomy" id="2017484"/>
    <lineage>
        <taxon>Bacteria</taxon>
        <taxon>Bacillati</taxon>
        <taxon>Actinomycetota</taxon>
        <taxon>Actinomycetes</taxon>
        <taxon>Micrococcales</taxon>
        <taxon>Dermabacteraceae</taxon>
        <taxon>Brachybacterium</taxon>
    </lineage>
</organism>
<proteinExistence type="predicted"/>
<dbReference type="SFLD" id="SFLDS00003">
    <property type="entry name" value="Haloacid_Dehalogenase"/>
    <property type="match status" value="1"/>
</dbReference>
<evidence type="ECO:0000313" key="1">
    <source>
        <dbReference type="EMBL" id="ATG53221.1"/>
    </source>
</evidence>
<dbReference type="GO" id="GO:0006281">
    <property type="term" value="P:DNA repair"/>
    <property type="evidence" value="ECO:0007669"/>
    <property type="project" value="TreeGrafter"/>
</dbReference>
<dbReference type="AlphaFoldDB" id="A0A291GSI1"/>
<sequence>MQALIWDLGGTLADTYPDVDRALASAIDPRPGSELLGEVARLTRVSSSHAISTLAGRHHVSEHRLRTAYEATKQHWQEHPPPVTEGARALLAAVRERGGMNLVSTHRDRESAQALIAALDLPIDDLVCAPDGYPRKPDPAMVLALLERHELPPEGCLAVGDRPADVAAAAAADVRGVLLETPGVPLEAGGAARVGALREVLDLLDG</sequence>
<dbReference type="Gene3D" id="3.40.50.1000">
    <property type="entry name" value="HAD superfamily/HAD-like"/>
    <property type="match status" value="1"/>
</dbReference>
<dbReference type="EMBL" id="CP023563">
    <property type="protein sequence ID" value="ATG53221.1"/>
    <property type="molecule type" value="Genomic_DNA"/>
</dbReference>
<dbReference type="Gene3D" id="1.10.150.240">
    <property type="entry name" value="Putative phosphatase, domain 2"/>
    <property type="match status" value="1"/>
</dbReference>